<evidence type="ECO:0000256" key="3">
    <source>
        <dbReference type="ARBA" id="ARBA00023239"/>
    </source>
</evidence>
<dbReference type="GO" id="GO:0018822">
    <property type="term" value="F:nitrile hydratase activity"/>
    <property type="evidence" value="ECO:0007669"/>
    <property type="project" value="UniProtKB-EC"/>
</dbReference>
<evidence type="ECO:0000256" key="1">
    <source>
        <dbReference type="ARBA" id="ARBA00004042"/>
    </source>
</evidence>
<dbReference type="InterPro" id="IPR024690">
    <property type="entry name" value="CN_hydtase_beta_dom_C"/>
</dbReference>
<comment type="function">
    <text evidence="1 5">NHase catalyzes the hydration of various nitrile compounds to the corresponding amides.</text>
</comment>
<dbReference type="SUPFAM" id="SSF50090">
    <property type="entry name" value="Electron transport accessory proteins"/>
    <property type="match status" value="1"/>
</dbReference>
<protein>
    <recommendedName>
        <fullName evidence="5">Nitrile hydratase subunit beta</fullName>
        <shortName evidence="5">NHase</shortName>
        <ecNumber evidence="5">4.2.1.84</ecNumber>
    </recommendedName>
</protein>
<comment type="catalytic activity">
    <reaction evidence="4 5">
        <text>an aliphatic primary amide = an aliphatic nitrile + H2O</text>
        <dbReference type="Rhea" id="RHEA:12673"/>
        <dbReference type="ChEBI" id="CHEBI:15377"/>
        <dbReference type="ChEBI" id="CHEBI:65285"/>
        <dbReference type="ChEBI" id="CHEBI:80291"/>
        <dbReference type="EC" id="4.2.1.84"/>
    </reaction>
</comment>
<evidence type="ECO:0000259" key="7">
    <source>
        <dbReference type="Pfam" id="PF21006"/>
    </source>
</evidence>
<dbReference type="EC" id="4.2.1.84" evidence="5"/>
<dbReference type="Gene3D" id="1.10.472.20">
    <property type="entry name" value="Nitrile hydratase, beta subunit"/>
    <property type="match status" value="1"/>
</dbReference>
<dbReference type="GO" id="GO:0046914">
    <property type="term" value="F:transition metal ion binding"/>
    <property type="evidence" value="ECO:0007669"/>
    <property type="project" value="InterPro"/>
</dbReference>
<dbReference type="PIRSF" id="PIRSF001427">
    <property type="entry name" value="NHase_beta"/>
    <property type="match status" value="1"/>
</dbReference>
<organism evidence="8 9">
    <name type="scientific">Aquisalimonas asiatica</name>
    <dbReference type="NCBI Taxonomy" id="406100"/>
    <lineage>
        <taxon>Bacteria</taxon>
        <taxon>Pseudomonadati</taxon>
        <taxon>Pseudomonadota</taxon>
        <taxon>Gammaproteobacteria</taxon>
        <taxon>Chromatiales</taxon>
        <taxon>Ectothiorhodospiraceae</taxon>
        <taxon>Aquisalimonas</taxon>
    </lineage>
</organism>
<dbReference type="RefSeq" id="WP_091646312.1">
    <property type="nucleotide sequence ID" value="NZ_FOEG01000014.1"/>
</dbReference>
<evidence type="ECO:0000256" key="5">
    <source>
        <dbReference type="PIRNR" id="PIRNR001427"/>
    </source>
</evidence>
<dbReference type="Gene3D" id="2.30.30.50">
    <property type="match status" value="1"/>
</dbReference>
<dbReference type="InterPro" id="IPR042262">
    <property type="entry name" value="CN_hydtase_beta_C"/>
</dbReference>
<proteinExistence type="inferred from homology"/>
<evidence type="ECO:0000313" key="9">
    <source>
        <dbReference type="Proteomes" id="UP000199657"/>
    </source>
</evidence>
<dbReference type="AlphaFoldDB" id="A0A1H8VNY1"/>
<keyword evidence="9" id="KW-1185">Reference proteome</keyword>
<dbReference type="InterPro" id="IPR008990">
    <property type="entry name" value="Elect_transpt_acc-like_dom_sf"/>
</dbReference>
<evidence type="ECO:0000259" key="6">
    <source>
        <dbReference type="Pfam" id="PF02211"/>
    </source>
</evidence>
<dbReference type="NCBIfam" id="TIGR03888">
    <property type="entry name" value="nitrile_beta"/>
    <property type="match status" value="1"/>
</dbReference>
<comment type="similarity">
    <text evidence="2 5">Belongs to the nitrile hydratase subunit beta family.</text>
</comment>
<accession>A0A1H8VNY1</accession>
<sequence length="216" mass="24407">MNGAHDLGGMHGFGAVPDVHDTHAHPDWYNRAMAMTVVMAAWGRWNIDASRRAREDMHPARYLGYGYYERWIDALERLMVEAGLVTEAELRTGEPAGEPLTPPVDAAGARTMLRRGGPTERDIDTQPRFRVGDQVVTTNEHPRGHTRLPRYARGREGIILRHHGGHVLPDTNAHFQGENPDHLYTVQFRARDLWGSEATDGDTVMLDLWETYLHAQ</sequence>
<dbReference type="EMBL" id="FOEG01000014">
    <property type="protein sequence ID" value="SEP17109.1"/>
    <property type="molecule type" value="Genomic_DNA"/>
</dbReference>
<evidence type="ECO:0000256" key="2">
    <source>
        <dbReference type="ARBA" id="ARBA00009098"/>
    </source>
</evidence>
<dbReference type="InterPro" id="IPR049054">
    <property type="entry name" value="CN_hydtase_beta-like_N"/>
</dbReference>
<dbReference type="OrthoDB" id="3478924at2"/>
<keyword evidence="3 5" id="KW-0456">Lyase</keyword>
<reference evidence="8 9" key="1">
    <citation type="submission" date="2016-10" db="EMBL/GenBank/DDBJ databases">
        <authorList>
            <person name="de Groot N.N."/>
        </authorList>
    </citation>
    <scope>NUCLEOTIDE SEQUENCE [LARGE SCALE GENOMIC DNA]</scope>
    <source>
        <strain evidence="8 9">CGMCC 1.6291</strain>
    </source>
</reference>
<dbReference type="InterPro" id="IPR003168">
    <property type="entry name" value="Nitrile_hydratase_bsu"/>
</dbReference>
<dbReference type="Proteomes" id="UP000199657">
    <property type="component" value="Unassembled WGS sequence"/>
</dbReference>
<name>A0A1H8VNY1_9GAMM</name>
<gene>
    <name evidence="8" type="ORF">SAMN04488052_11413</name>
</gene>
<dbReference type="Pfam" id="PF21006">
    <property type="entry name" value="NHase_beta_N"/>
    <property type="match status" value="1"/>
</dbReference>
<feature type="domain" description="Nitrile hydratase beta subunit" evidence="6">
    <location>
        <begin position="118"/>
        <end position="214"/>
    </location>
</feature>
<evidence type="ECO:0000256" key="4">
    <source>
        <dbReference type="ARBA" id="ARBA00044877"/>
    </source>
</evidence>
<dbReference type="Pfam" id="PF02211">
    <property type="entry name" value="NHase_beta_C"/>
    <property type="match status" value="1"/>
</dbReference>
<evidence type="ECO:0000313" key="8">
    <source>
        <dbReference type="EMBL" id="SEP17109.1"/>
    </source>
</evidence>
<feature type="domain" description="Nitrile hydratase beta subunit-like N-terminal" evidence="7">
    <location>
        <begin position="1"/>
        <end position="96"/>
    </location>
</feature>
<dbReference type="STRING" id="406100.SAMN04488052_11413"/>